<dbReference type="SUPFAM" id="SSF55781">
    <property type="entry name" value="GAF domain-like"/>
    <property type="match status" value="1"/>
</dbReference>
<organism evidence="2 3">
    <name type="scientific">Kistimonas scapharcae</name>
    <dbReference type="NCBI Taxonomy" id="1036133"/>
    <lineage>
        <taxon>Bacteria</taxon>
        <taxon>Pseudomonadati</taxon>
        <taxon>Pseudomonadota</taxon>
        <taxon>Gammaproteobacteria</taxon>
        <taxon>Oceanospirillales</taxon>
        <taxon>Endozoicomonadaceae</taxon>
        <taxon>Kistimonas</taxon>
    </lineage>
</organism>
<name>A0ABP8V6A4_9GAMM</name>
<sequence length="194" mass="22245">MHLTGTKLRNLYDIIDLLNQSDSSSALRLHLGHRLLELLEADFYASFVWNEQQQCFTERVSINMDNNNLKGYEEYYQFNDPITFKLQALGKASSVNEVISQSELVKTEFYNDFLSKDGLHYGVNMYALDNDLNIGDLRIWRHAGRSNFTRNDLEILQTLRPYITQGLKHIGQNEADASVSTQKPVHKAISRSAA</sequence>
<accession>A0ABP8V6A4</accession>
<evidence type="ECO:0000313" key="2">
    <source>
        <dbReference type="EMBL" id="GAA4651793.1"/>
    </source>
</evidence>
<feature type="compositionally biased region" description="Basic residues" evidence="1">
    <location>
        <begin position="184"/>
        <end position="194"/>
    </location>
</feature>
<proteinExistence type="predicted"/>
<keyword evidence="3" id="KW-1185">Reference proteome</keyword>
<reference evidence="3" key="1">
    <citation type="journal article" date="2019" name="Int. J. Syst. Evol. Microbiol.">
        <title>The Global Catalogue of Microorganisms (GCM) 10K type strain sequencing project: providing services to taxonomists for standard genome sequencing and annotation.</title>
        <authorList>
            <consortium name="The Broad Institute Genomics Platform"/>
            <consortium name="The Broad Institute Genome Sequencing Center for Infectious Disease"/>
            <person name="Wu L."/>
            <person name="Ma J."/>
        </authorList>
    </citation>
    <scope>NUCLEOTIDE SEQUENCE [LARGE SCALE GENOMIC DNA]</scope>
    <source>
        <strain evidence="3">JCM 17805</strain>
    </source>
</reference>
<protein>
    <submittedName>
        <fullName evidence="2">Uncharacterized protein</fullName>
    </submittedName>
</protein>
<dbReference type="RefSeq" id="WP_345198242.1">
    <property type="nucleotide sequence ID" value="NZ_BAABFL010000462.1"/>
</dbReference>
<dbReference type="Proteomes" id="UP001500604">
    <property type="component" value="Unassembled WGS sequence"/>
</dbReference>
<evidence type="ECO:0000256" key="1">
    <source>
        <dbReference type="SAM" id="MobiDB-lite"/>
    </source>
</evidence>
<dbReference type="EMBL" id="BAABFL010000462">
    <property type="protein sequence ID" value="GAA4651793.1"/>
    <property type="molecule type" value="Genomic_DNA"/>
</dbReference>
<comment type="caution">
    <text evidence="2">The sequence shown here is derived from an EMBL/GenBank/DDBJ whole genome shotgun (WGS) entry which is preliminary data.</text>
</comment>
<feature type="region of interest" description="Disordered" evidence="1">
    <location>
        <begin position="174"/>
        <end position="194"/>
    </location>
</feature>
<gene>
    <name evidence="2" type="ORF">GCM10023116_40770</name>
</gene>
<evidence type="ECO:0000313" key="3">
    <source>
        <dbReference type="Proteomes" id="UP001500604"/>
    </source>
</evidence>